<reference evidence="1" key="1">
    <citation type="submission" date="2020-08" db="EMBL/GenBank/DDBJ databases">
        <title>Multicomponent nature underlies the extraordinary mechanical properties of spider dragline silk.</title>
        <authorList>
            <person name="Kono N."/>
            <person name="Nakamura H."/>
            <person name="Mori M."/>
            <person name="Yoshida Y."/>
            <person name="Ohtoshi R."/>
            <person name="Malay A.D."/>
            <person name="Moran D.A.P."/>
            <person name="Tomita M."/>
            <person name="Numata K."/>
            <person name="Arakawa K."/>
        </authorList>
    </citation>
    <scope>NUCLEOTIDE SEQUENCE</scope>
</reference>
<dbReference type="AlphaFoldDB" id="A0A8X6WKC2"/>
<protein>
    <submittedName>
        <fullName evidence="1">Uncharacterized protein</fullName>
    </submittedName>
</protein>
<proteinExistence type="predicted"/>
<keyword evidence="2" id="KW-1185">Reference proteome</keyword>
<organism evidence="1 2">
    <name type="scientific">Trichonephila clavipes</name>
    <name type="common">Golden silk orbweaver</name>
    <name type="synonym">Nephila clavipes</name>
    <dbReference type="NCBI Taxonomy" id="2585209"/>
    <lineage>
        <taxon>Eukaryota</taxon>
        <taxon>Metazoa</taxon>
        <taxon>Ecdysozoa</taxon>
        <taxon>Arthropoda</taxon>
        <taxon>Chelicerata</taxon>
        <taxon>Arachnida</taxon>
        <taxon>Araneae</taxon>
        <taxon>Araneomorphae</taxon>
        <taxon>Entelegynae</taxon>
        <taxon>Araneoidea</taxon>
        <taxon>Nephilidae</taxon>
        <taxon>Trichonephila</taxon>
    </lineage>
</organism>
<evidence type="ECO:0000313" key="1">
    <source>
        <dbReference type="EMBL" id="GFY36698.1"/>
    </source>
</evidence>
<name>A0A8X6WKC2_TRICX</name>
<comment type="caution">
    <text evidence="1">The sequence shown here is derived from an EMBL/GenBank/DDBJ whole genome shotgun (WGS) entry which is preliminary data.</text>
</comment>
<gene>
    <name evidence="1" type="ORF">TNCV_2566601</name>
</gene>
<accession>A0A8X6WKC2</accession>
<evidence type="ECO:0000313" key="2">
    <source>
        <dbReference type="Proteomes" id="UP000887159"/>
    </source>
</evidence>
<dbReference type="EMBL" id="BMAU01021438">
    <property type="protein sequence ID" value="GFY36698.1"/>
    <property type="molecule type" value="Genomic_DNA"/>
</dbReference>
<sequence length="85" mass="9260">MEKAVNAPPVLVDVVKTAADAQLQTSGGSSAPALSQQTFLQYHLKSSQKPTALLPIQDPQFPGELLDRNSPQRFSFSQFSQQKDC</sequence>
<dbReference type="Proteomes" id="UP000887159">
    <property type="component" value="Unassembled WGS sequence"/>
</dbReference>